<evidence type="ECO:0000313" key="3">
    <source>
        <dbReference type="Proteomes" id="UP000288812"/>
    </source>
</evidence>
<keyword evidence="1" id="KW-1133">Transmembrane helix</keyword>
<feature type="transmembrane region" description="Helical" evidence="1">
    <location>
        <begin position="320"/>
        <end position="339"/>
    </location>
</feature>
<evidence type="ECO:0000313" key="2">
    <source>
        <dbReference type="EMBL" id="RVU54412.1"/>
    </source>
</evidence>
<comment type="caution">
    <text evidence="2">The sequence shown here is derived from an EMBL/GenBank/DDBJ whole genome shotgun (WGS) entry which is preliminary data.</text>
</comment>
<sequence length="395" mass="42080">MNPVLAFTIIMLVWTISDFVSKKSNSLLSSLLVASVIFIIGFKTNLFPEDLLSSSSLLTFGTTVVGFIIVHIGTMISFKEMKSQWRTFLIGFVSILGMVTALFTFSFLFDGLEYVVAAIAALSGGTISVVMIQDAALASGLISVAALPVLIAAFQGLIGFPLSSILLRKEAVNIKAKLKAGDISIKTYLEMSKENSKNITKKSKFKLPKMFQTTPGTLCAVGIVVLIATYLSSLTNGVINTFIIALILGTGLRSIGVFKPNILGGIDAFGIMMLAIMLIIFGPLSTLAIDDLLGLIFPLMISFVIGITGCILFASITGKFMGYSLPMSISIGLTSLYGFPGTMVLSQEAARSAGDSDLEVKAIEGEILPKMIVAGFSTVTITSVFITSILVNFIY</sequence>
<organism evidence="2 3">
    <name type="scientific">Anaerosphaera multitolerans</name>
    <dbReference type="NCBI Taxonomy" id="2487351"/>
    <lineage>
        <taxon>Bacteria</taxon>
        <taxon>Bacillati</taxon>
        <taxon>Bacillota</taxon>
        <taxon>Tissierellia</taxon>
        <taxon>Tissierellales</taxon>
        <taxon>Peptoniphilaceae</taxon>
        <taxon>Anaerosphaera</taxon>
    </lineage>
</organism>
<feature type="transmembrane region" description="Helical" evidence="1">
    <location>
        <begin position="57"/>
        <end position="76"/>
    </location>
</feature>
<feature type="transmembrane region" description="Helical" evidence="1">
    <location>
        <begin position="88"/>
        <end position="109"/>
    </location>
</feature>
<dbReference type="EMBL" id="RLIH01000010">
    <property type="protein sequence ID" value="RVU54412.1"/>
    <property type="molecule type" value="Genomic_DNA"/>
</dbReference>
<dbReference type="CDD" id="cd21416">
    <property type="entry name" value="HDC_protein"/>
    <property type="match status" value="1"/>
</dbReference>
<dbReference type="OrthoDB" id="3243277at2"/>
<keyword evidence="3" id="KW-1185">Reference proteome</keyword>
<feature type="transmembrane region" description="Helical" evidence="1">
    <location>
        <begin position="144"/>
        <end position="167"/>
    </location>
</feature>
<feature type="transmembrane region" description="Helical" evidence="1">
    <location>
        <begin position="295"/>
        <end position="313"/>
    </location>
</feature>
<feature type="transmembrane region" description="Helical" evidence="1">
    <location>
        <begin position="371"/>
        <end position="394"/>
    </location>
</feature>
<name>A0A437S5T6_9FIRM</name>
<gene>
    <name evidence="2" type="ORF">EF514_07400</name>
</gene>
<keyword evidence="1" id="KW-0812">Transmembrane</keyword>
<feature type="transmembrane region" description="Helical" evidence="1">
    <location>
        <begin position="114"/>
        <end position="132"/>
    </location>
</feature>
<feature type="transmembrane region" description="Helical" evidence="1">
    <location>
        <begin position="27"/>
        <end position="45"/>
    </location>
</feature>
<accession>A0A437S5T6</accession>
<proteinExistence type="predicted"/>
<keyword evidence="1" id="KW-0472">Membrane</keyword>
<feature type="transmembrane region" description="Helical" evidence="1">
    <location>
        <begin position="210"/>
        <end position="231"/>
    </location>
</feature>
<dbReference type="Proteomes" id="UP000288812">
    <property type="component" value="Unassembled WGS sequence"/>
</dbReference>
<protein>
    <submittedName>
        <fullName evidence="2">Uncharacterized protein</fullName>
    </submittedName>
</protein>
<feature type="transmembrane region" description="Helical" evidence="1">
    <location>
        <begin position="268"/>
        <end position="289"/>
    </location>
</feature>
<dbReference type="AlphaFoldDB" id="A0A437S5T6"/>
<evidence type="ECO:0000256" key="1">
    <source>
        <dbReference type="SAM" id="Phobius"/>
    </source>
</evidence>
<dbReference type="InterPro" id="IPR049576">
    <property type="entry name" value="HDC-like"/>
</dbReference>
<reference evidence="2 3" key="1">
    <citation type="submission" date="2018-11" db="EMBL/GenBank/DDBJ databases">
        <title>Genome sequencing and assembly of Anaerosphaera sp. nov., GS7-6-2.</title>
        <authorList>
            <person name="Rettenmaier R."/>
            <person name="Liebl W."/>
            <person name="Zverlov V."/>
        </authorList>
    </citation>
    <scope>NUCLEOTIDE SEQUENCE [LARGE SCALE GENOMIC DNA]</scope>
    <source>
        <strain evidence="2 3">GS7-6-2</strain>
    </source>
</reference>